<dbReference type="GeneID" id="70128636"/>
<gene>
    <name evidence="2" type="ORF">BKA67DRAFT_533706</name>
</gene>
<keyword evidence="3" id="KW-1185">Reference proteome</keyword>
<dbReference type="InterPro" id="IPR051678">
    <property type="entry name" value="AGP_Transferase"/>
</dbReference>
<dbReference type="InterPro" id="IPR002575">
    <property type="entry name" value="Aminoglycoside_PTrfase"/>
</dbReference>
<dbReference type="EMBL" id="JAGPXC010000002">
    <property type="protein sequence ID" value="KAH6658559.1"/>
    <property type="molecule type" value="Genomic_DNA"/>
</dbReference>
<comment type="caution">
    <text evidence="2">The sequence shown here is derived from an EMBL/GenBank/DDBJ whole genome shotgun (WGS) entry which is preliminary data.</text>
</comment>
<accession>A0A9P8UUE7</accession>
<dbReference type="SUPFAM" id="SSF56112">
    <property type="entry name" value="Protein kinase-like (PK-like)"/>
    <property type="match status" value="1"/>
</dbReference>
<name>A0A9P8UUE7_9PEZI</name>
<dbReference type="InterPro" id="IPR011009">
    <property type="entry name" value="Kinase-like_dom_sf"/>
</dbReference>
<sequence>MCLKSKTLPGHFPHFETSNKHLSHCSPPPSSAMVTHYSLDNAISSFFESMTSATRQQCDDFALGHTGGQPSPVQIQGTFSYTVAVGATKILQFRVLDPSLDMHVMSLAKAVHPQFVASCKYHGTIGRSRPVHIYEMENLPGAAYIIARSISTIQSADAVSPAAQHCERPSEVRVYHTMMSTFQAGADHACSFFAQSWNSRRRLDLDNMATLQAEFESKCDVLTRSLPPRFTSNLHGVRQSPPSLFSETFPFVLNHGDLCEMNILIGRETGNITGIVDWAEARILPFGFALWGLENILGCMDSTGWHYYDNRRELEDRLWRAFRTGLTMRRRATCSSSEVRGWRACSGGMGL</sequence>
<dbReference type="AlphaFoldDB" id="A0A9P8UUE7"/>
<dbReference type="Gene3D" id="3.90.1200.10">
    <property type="match status" value="1"/>
</dbReference>
<evidence type="ECO:0000313" key="2">
    <source>
        <dbReference type="EMBL" id="KAH6658559.1"/>
    </source>
</evidence>
<proteinExistence type="predicted"/>
<feature type="domain" description="Aminoglycoside phosphotransferase" evidence="1">
    <location>
        <begin position="211"/>
        <end position="294"/>
    </location>
</feature>
<dbReference type="Pfam" id="PF01636">
    <property type="entry name" value="APH"/>
    <property type="match status" value="1"/>
</dbReference>
<dbReference type="RefSeq" id="XP_045962793.1">
    <property type="nucleotide sequence ID" value="XM_046099744.1"/>
</dbReference>
<evidence type="ECO:0000259" key="1">
    <source>
        <dbReference type="Pfam" id="PF01636"/>
    </source>
</evidence>
<dbReference type="PANTHER" id="PTHR21310:SF59">
    <property type="entry name" value="AMINOGLYCOSIDE PHOSPHOTRANSFERASE DOMAIN-CONTAINING PROTEIN"/>
    <property type="match status" value="1"/>
</dbReference>
<reference evidence="2" key="1">
    <citation type="journal article" date="2021" name="Nat. Commun.">
        <title>Genetic determinants of endophytism in the Arabidopsis root mycobiome.</title>
        <authorList>
            <person name="Mesny F."/>
            <person name="Miyauchi S."/>
            <person name="Thiergart T."/>
            <person name="Pickel B."/>
            <person name="Atanasova L."/>
            <person name="Karlsson M."/>
            <person name="Huettel B."/>
            <person name="Barry K.W."/>
            <person name="Haridas S."/>
            <person name="Chen C."/>
            <person name="Bauer D."/>
            <person name="Andreopoulos W."/>
            <person name="Pangilinan J."/>
            <person name="LaButti K."/>
            <person name="Riley R."/>
            <person name="Lipzen A."/>
            <person name="Clum A."/>
            <person name="Drula E."/>
            <person name="Henrissat B."/>
            <person name="Kohler A."/>
            <person name="Grigoriev I.V."/>
            <person name="Martin F.M."/>
            <person name="Hacquard S."/>
        </authorList>
    </citation>
    <scope>NUCLEOTIDE SEQUENCE</scope>
    <source>
        <strain evidence="2">MPI-SDFR-AT-0073</strain>
    </source>
</reference>
<dbReference type="OrthoDB" id="5598852at2759"/>
<protein>
    <recommendedName>
        <fullName evidence="1">Aminoglycoside phosphotransferase domain-containing protein</fullName>
    </recommendedName>
</protein>
<organism evidence="2 3">
    <name type="scientific">Truncatella angustata</name>
    <dbReference type="NCBI Taxonomy" id="152316"/>
    <lineage>
        <taxon>Eukaryota</taxon>
        <taxon>Fungi</taxon>
        <taxon>Dikarya</taxon>
        <taxon>Ascomycota</taxon>
        <taxon>Pezizomycotina</taxon>
        <taxon>Sordariomycetes</taxon>
        <taxon>Xylariomycetidae</taxon>
        <taxon>Amphisphaeriales</taxon>
        <taxon>Sporocadaceae</taxon>
        <taxon>Truncatella</taxon>
    </lineage>
</organism>
<dbReference type="PANTHER" id="PTHR21310">
    <property type="entry name" value="AMINOGLYCOSIDE PHOSPHOTRANSFERASE-RELATED-RELATED"/>
    <property type="match status" value="1"/>
</dbReference>
<evidence type="ECO:0000313" key="3">
    <source>
        <dbReference type="Proteomes" id="UP000758603"/>
    </source>
</evidence>
<dbReference type="Proteomes" id="UP000758603">
    <property type="component" value="Unassembled WGS sequence"/>
</dbReference>